<organism evidence="1">
    <name type="scientific">Alsobacter sp. KACC 23698</name>
    <dbReference type="NCBI Taxonomy" id="3149229"/>
    <lineage>
        <taxon>Bacteria</taxon>
        <taxon>Pseudomonadati</taxon>
        <taxon>Pseudomonadota</taxon>
        <taxon>Alphaproteobacteria</taxon>
        <taxon>Hyphomicrobiales</taxon>
        <taxon>Alsobacteraceae</taxon>
        <taxon>Alsobacter</taxon>
    </lineage>
</organism>
<accession>A0AAU7JAI5</accession>
<protein>
    <submittedName>
        <fullName evidence="1">Uncharacterized protein</fullName>
    </submittedName>
</protein>
<dbReference type="AlphaFoldDB" id="A0AAU7JAI5"/>
<dbReference type="EMBL" id="CP157484">
    <property type="protein sequence ID" value="XBO37367.1"/>
    <property type="molecule type" value="Genomic_DNA"/>
</dbReference>
<dbReference type="RefSeq" id="WP_406854187.1">
    <property type="nucleotide sequence ID" value="NZ_CP157484.1"/>
</dbReference>
<proteinExistence type="predicted"/>
<reference evidence="1" key="1">
    <citation type="submission" date="2024-05" db="EMBL/GenBank/DDBJ databases">
        <authorList>
            <person name="Kim S."/>
            <person name="Heo J."/>
            <person name="Choi H."/>
            <person name="Choi Y."/>
            <person name="Kwon S.-W."/>
            <person name="Kim Y."/>
        </authorList>
    </citation>
    <scope>NUCLEOTIDE SEQUENCE</scope>
    <source>
        <strain evidence="1">KACC 23698</strain>
    </source>
</reference>
<evidence type="ECO:0000313" key="1">
    <source>
        <dbReference type="EMBL" id="XBO37367.1"/>
    </source>
</evidence>
<sequence>MASIDDDKIRRRLAPFLAEQKITEPRISTSQASSRIVVSVAPRGREILHLQEELIAALADLGDGVVVELAQSA</sequence>
<name>A0AAU7JAI5_9HYPH</name>
<gene>
    <name evidence="1" type="ORF">ABEG18_16725</name>
</gene>